<organism evidence="2 3">
    <name type="scientific">Cryptosporangium minutisporangium</name>
    <dbReference type="NCBI Taxonomy" id="113569"/>
    <lineage>
        <taxon>Bacteria</taxon>
        <taxon>Bacillati</taxon>
        <taxon>Actinomycetota</taxon>
        <taxon>Actinomycetes</taxon>
        <taxon>Cryptosporangiales</taxon>
        <taxon>Cryptosporangiaceae</taxon>
        <taxon>Cryptosporangium</taxon>
    </lineage>
</organism>
<proteinExistence type="predicted"/>
<gene>
    <name evidence="2" type="ORF">GCM10020369_29190</name>
</gene>
<protein>
    <submittedName>
        <fullName evidence="2">Uncharacterized protein</fullName>
    </submittedName>
</protein>
<reference evidence="3" key="1">
    <citation type="journal article" date="2019" name="Int. J. Syst. Evol. Microbiol.">
        <title>The Global Catalogue of Microorganisms (GCM) 10K type strain sequencing project: providing services to taxonomists for standard genome sequencing and annotation.</title>
        <authorList>
            <consortium name="The Broad Institute Genomics Platform"/>
            <consortium name="The Broad Institute Genome Sequencing Center for Infectious Disease"/>
            <person name="Wu L."/>
            <person name="Ma J."/>
        </authorList>
    </citation>
    <scope>NUCLEOTIDE SEQUENCE [LARGE SCALE GENOMIC DNA]</scope>
    <source>
        <strain evidence="3">JCM 9458</strain>
    </source>
</reference>
<evidence type="ECO:0000313" key="2">
    <source>
        <dbReference type="EMBL" id="GAA3387273.1"/>
    </source>
</evidence>
<feature type="region of interest" description="Disordered" evidence="1">
    <location>
        <begin position="1"/>
        <end position="59"/>
    </location>
</feature>
<comment type="caution">
    <text evidence="2">The sequence shown here is derived from an EMBL/GenBank/DDBJ whole genome shotgun (WGS) entry which is preliminary data.</text>
</comment>
<name>A0ABP6SYR2_9ACTN</name>
<dbReference type="Proteomes" id="UP001501676">
    <property type="component" value="Unassembled WGS sequence"/>
</dbReference>
<dbReference type="EMBL" id="BAAAYN010000017">
    <property type="protein sequence ID" value="GAA3387273.1"/>
    <property type="molecule type" value="Genomic_DNA"/>
</dbReference>
<accession>A0ABP6SYR2</accession>
<sequence length="59" mass="6250">MSGPEQDTPHQDQWVLPDPEGLAGSQDVEAGDSDDSDDTAAGRQVEETVAVQEKVEPAD</sequence>
<evidence type="ECO:0000256" key="1">
    <source>
        <dbReference type="SAM" id="MobiDB-lite"/>
    </source>
</evidence>
<feature type="compositionally biased region" description="Acidic residues" evidence="1">
    <location>
        <begin position="29"/>
        <end position="38"/>
    </location>
</feature>
<evidence type="ECO:0000313" key="3">
    <source>
        <dbReference type="Proteomes" id="UP001501676"/>
    </source>
</evidence>
<keyword evidence="3" id="KW-1185">Reference proteome</keyword>
<dbReference type="RefSeq" id="WP_345728592.1">
    <property type="nucleotide sequence ID" value="NZ_BAAAYN010000017.1"/>
</dbReference>